<dbReference type="Proteomes" id="UP000226079">
    <property type="component" value="Unassembled WGS sequence"/>
</dbReference>
<reference evidence="2 3" key="1">
    <citation type="submission" date="2017-10" db="EMBL/GenBank/DDBJ databases">
        <title>Sequencing the genomes of 1000 actinobacteria strains.</title>
        <authorList>
            <person name="Klenk H.-P."/>
        </authorList>
    </citation>
    <scope>NUCLEOTIDE SEQUENCE [LARGE SCALE GENOMIC DNA]</scope>
    <source>
        <strain evidence="2 3">DSM 15597</strain>
    </source>
</reference>
<evidence type="ECO:0000259" key="1">
    <source>
        <dbReference type="Pfam" id="PF18029"/>
    </source>
</evidence>
<dbReference type="OrthoDB" id="3823476at2"/>
<evidence type="ECO:0000313" key="2">
    <source>
        <dbReference type="EMBL" id="PFG16083.1"/>
    </source>
</evidence>
<dbReference type="Gene3D" id="3.10.180.10">
    <property type="entry name" value="2,3-Dihydroxybiphenyl 1,2-Dioxygenase, domain 1"/>
    <property type="match status" value="1"/>
</dbReference>
<comment type="caution">
    <text evidence="2">The sequence shown here is derived from an EMBL/GenBank/DDBJ whole genome shotgun (WGS) entry which is preliminary data.</text>
</comment>
<dbReference type="PANTHER" id="PTHR35908">
    <property type="entry name" value="HYPOTHETICAL FUSION PROTEIN"/>
    <property type="match status" value="1"/>
</dbReference>
<protein>
    <recommendedName>
        <fullName evidence="1">Glyoxalase-like domain-containing protein</fullName>
    </recommendedName>
</protein>
<dbReference type="InterPro" id="IPR041581">
    <property type="entry name" value="Glyoxalase_6"/>
</dbReference>
<evidence type="ECO:0000313" key="3">
    <source>
        <dbReference type="Proteomes" id="UP000226079"/>
    </source>
</evidence>
<feature type="domain" description="Glyoxalase-like" evidence="1">
    <location>
        <begin position="6"/>
        <end position="146"/>
    </location>
</feature>
<sequence>MPIEFQVTVDCADPHELAAWWAETLAWELEPTNEEFIRQMVDLGHATEAETRQWRGQLWWATGAAIGLPEAGEVVGCRRMLFQQVPEAKTVKNRVHLDLRLVAAGGDLDAARDALLARGATFVHEASQGPYRWYTMTDPEGNEFCVA</sequence>
<proteinExistence type="predicted"/>
<organism evidence="2 3">
    <name type="scientific">Propionicimonas paludicola</name>
    <dbReference type="NCBI Taxonomy" id="185243"/>
    <lineage>
        <taxon>Bacteria</taxon>
        <taxon>Bacillati</taxon>
        <taxon>Actinomycetota</taxon>
        <taxon>Actinomycetes</taxon>
        <taxon>Propionibacteriales</taxon>
        <taxon>Nocardioidaceae</taxon>
        <taxon>Propionicimonas</taxon>
    </lineage>
</organism>
<dbReference type="AlphaFoldDB" id="A0A2A9CNV8"/>
<dbReference type="Pfam" id="PF18029">
    <property type="entry name" value="Glyoxalase_6"/>
    <property type="match status" value="1"/>
</dbReference>
<accession>A0A2A9CNV8</accession>
<dbReference type="InterPro" id="IPR029068">
    <property type="entry name" value="Glyas_Bleomycin-R_OHBP_Dase"/>
</dbReference>
<gene>
    <name evidence="2" type="ORF">ATK74_0613</name>
</gene>
<keyword evidence="3" id="KW-1185">Reference proteome</keyword>
<dbReference type="SUPFAM" id="SSF54593">
    <property type="entry name" value="Glyoxalase/Bleomycin resistance protein/Dihydroxybiphenyl dioxygenase"/>
    <property type="match status" value="1"/>
</dbReference>
<dbReference type="RefSeq" id="WP_098459656.1">
    <property type="nucleotide sequence ID" value="NZ_PDJC01000001.1"/>
</dbReference>
<dbReference type="PANTHER" id="PTHR35908:SF1">
    <property type="entry name" value="CONSERVED PROTEIN"/>
    <property type="match status" value="1"/>
</dbReference>
<dbReference type="EMBL" id="PDJC01000001">
    <property type="protein sequence ID" value="PFG16083.1"/>
    <property type="molecule type" value="Genomic_DNA"/>
</dbReference>
<name>A0A2A9CNV8_9ACTN</name>